<sequence>MSTQVGALLGMLVLLLVGTFGWTINRIQGAEAALARAAEVGVEAMQVAGGYTSQVQQAVAQDLQQAGFNPADVNILPSPSGERVAYGNPLSLTVNTRLPLRIVGYVPFSVGVQETADGVSQYVPQSAASQQGVTGSAYTQAAGGTGGATLAWNSPTWITTGQLPGAQPVQGYGESWSGDQPAIGPGPGNQPNGIWLVTARFSAPPGDPLVVKAFADDGAALWMNGAAVGSVALNQTGWTPATLPAGTAQAQNVLAVEVTNNDGTGGSLNIVPNGSGQPNPTQLYLEVVDQKTGQVLLSTADPSAWQGLFYPANPPPGTITTGDV</sequence>
<gene>
    <name evidence="1" type="ORF">R50_1962</name>
</gene>
<proteinExistence type="predicted"/>
<keyword evidence="2" id="KW-1185">Reference proteome</keyword>
<dbReference type="Gene3D" id="2.60.120.260">
    <property type="entry name" value="Galactose-binding domain-like"/>
    <property type="match status" value="1"/>
</dbReference>
<evidence type="ECO:0000313" key="1">
    <source>
        <dbReference type="EMBL" id="CAB1129459.1"/>
    </source>
</evidence>
<dbReference type="KEGG" id="hfv:R50_1962"/>
<name>A0A6F8ZHV1_9FIRM</name>
<dbReference type="EMBL" id="LR778114">
    <property type="protein sequence ID" value="CAB1129459.1"/>
    <property type="molecule type" value="Genomic_DNA"/>
</dbReference>
<accession>A0A6F8ZHV1</accession>
<dbReference type="AlphaFoldDB" id="A0A6F8ZHV1"/>
<organism evidence="1 2">
    <name type="scientific">Candidatus Hydrogenisulfobacillus filiaventi</name>
    <dbReference type="NCBI Taxonomy" id="2707344"/>
    <lineage>
        <taxon>Bacteria</taxon>
        <taxon>Bacillati</taxon>
        <taxon>Bacillota</taxon>
        <taxon>Clostridia</taxon>
        <taxon>Eubacteriales</taxon>
        <taxon>Clostridiales Family XVII. Incertae Sedis</taxon>
        <taxon>Candidatus Hydrogenisulfobacillus</taxon>
    </lineage>
</organism>
<protein>
    <submittedName>
        <fullName evidence="1">Uncharacterized protein</fullName>
    </submittedName>
</protein>
<evidence type="ECO:0000313" key="2">
    <source>
        <dbReference type="Proteomes" id="UP000503399"/>
    </source>
</evidence>
<dbReference type="Proteomes" id="UP000503399">
    <property type="component" value="Chromosome"/>
</dbReference>
<reference evidence="1 2" key="1">
    <citation type="submission" date="2020-02" db="EMBL/GenBank/DDBJ databases">
        <authorList>
            <person name="Hogendoorn C."/>
        </authorList>
    </citation>
    <scope>NUCLEOTIDE SEQUENCE [LARGE SCALE GENOMIC DNA]</scope>
    <source>
        <strain evidence="1">R501</strain>
    </source>
</reference>